<dbReference type="EMBL" id="LJGZ01000088">
    <property type="protein sequence ID" value="OEV18934.1"/>
    <property type="molecule type" value="Genomic_DNA"/>
</dbReference>
<name>A0A1E7LRV4_9ACTN</name>
<accession>A0A1E7LRV4</accession>
<protein>
    <submittedName>
        <fullName evidence="1">Uncharacterized protein</fullName>
    </submittedName>
</protein>
<proteinExistence type="predicted"/>
<organism evidence="1 2">
    <name type="scientific">Streptomyces nanshensis</name>
    <dbReference type="NCBI Taxonomy" id="518642"/>
    <lineage>
        <taxon>Bacteria</taxon>
        <taxon>Bacillati</taxon>
        <taxon>Actinomycetota</taxon>
        <taxon>Actinomycetes</taxon>
        <taxon>Kitasatosporales</taxon>
        <taxon>Streptomycetaceae</taxon>
        <taxon>Streptomyces</taxon>
    </lineage>
</organism>
<evidence type="ECO:0000313" key="2">
    <source>
        <dbReference type="Proteomes" id="UP000175971"/>
    </source>
</evidence>
<sequence>MRGVVRAVSTAIMAQRSPIGSTIIRRAQTVQPTLSSLLERAAVGLVLATASWLASLNEKSTTWRQAWRTIAPSARVQTSSPPRTAPMARPA</sequence>
<comment type="caution">
    <text evidence="1">The sequence shown here is derived from an EMBL/GenBank/DDBJ whole genome shotgun (WGS) entry which is preliminary data.</text>
</comment>
<reference evidence="1 2" key="1">
    <citation type="journal article" date="2016" name="Front. Microbiol.">
        <title>Comparative Genomics Analysis of Streptomyces Species Reveals Their Adaptation to the Marine Environment and Their Diversity at the Genomic Level.</title>
        <authorList>
            <person name="Tian X."/>
            <person name="Zhang Z."/>
            <person name="Yang T."/>
            <person name="Chen M."/>
            <person name="Li J."/>
            <person name="Chen F."/>
            <person name="Yang J."/>
            <person name="Li W."/>
            <person name="Zhang B."/>
            <person name="Zhang Z."/>
            <person name="Wu J."/>
            <person name="Zhang C."/>
            <person name="Long L."/>
            <person name="Xiao J."/>
        </authorList>
    </citation>
    <scope>NUCLEOTIDE SEQUENCE [LARGE SCALE GENOMIC DNA]</scope>
    <source>
        <strain evidence="1 2">SCSIO M10372</strain>
    </source>
</reference>
<evidence type="ECO:0000313" key="1">
    <source>
        <dbReference type="EMBL" id="OEV18934.1"/>
    </source>
</evidence>
<gene>
    <name evidence="1" type="ORF">AN221_18425</name>
</gene>
<keyword evidence="2" id="KW-1185">Reference proteome</keyword>
<dbReference type="Proteomes" id="UP000175971">
    <property type="component" value="Unassembled WGS sequence"/>
</dbReference>
<dbReference type="AlphaFoldDB" id="A0A1E7LRV4"/>